<reference evidence="1" key="1">
    <citation type="submission" date="2022-10" db="EMBL/GenBank/DDBJ databases">
        <title>Complete Genome of Trichothecium roseum strain YXFP-22015, a Plant Pathogen Isolated from Citrus.</title>
        <authorList>
            <person name="Wang Y."/>
            <person name="Zhu L."/>
        </authorList>
    </citation>
    <scope>NUCLEOTIDE SEQUENCE</scope>
    <source>
        <strain evidence="1">YXFP-22015</strain>
    </source>
</reference>
<organism evidence="1 2">
    <name type="scientific">Trichothecium roseum</name>
    <dbReference type="NCBI Taxonomy" id="47278"/>
    <lineage>
        <taxon>Eukaryota</taxon>
        <taxon>Fungi</taxon>
        <taxon>Dikarya</taxon>
        <taxon>Ascomycota</taxon>
        <taxon>Pezizomycotina</taxon>
        <taxon>Sordariomycetes</taxon>
        <taxon>Hypocreomycetidae</taxon>
        <taxon>Hypocreales</taxon>
        <taxon>Hypocreales incertae sedis</taxon>
        <taxon>Trichothecium</taxon>
    </lineage>
</organism>
<dbReference type="Proteomes" id="UP001163324">
    <property type="component" value="Chromosome 8"/>
</dbReference>
<comment type="caution">
    <text evidence="1">The sequence shown here is derived from an EMBL/GenBank/DDBJ whole genome shotgun (WGS) entry which is preliminary data.</text>
</comment>
<accession>A0ACC0US61</accession>
<keyword evidence="2" id="KW-1185">Reference proteome</keyword>
<protein>
    <submittedName>
        <fullName evidence="1">Uncharacterized protein</fullName>
    </submittedName>
</protein>
<evidence type="ECO:0000313" key="1">
    <source>
        <dbReference type="EMBL" id="KAI9896916.1"/>
    </source>
</evidence>
<name>A0ACC0US61_9HYPO</name>
<evidence type="ECO:0000313" key="2">
    <source>
        <dbReference type="Proteomes" id="UP001163324"/>
    </source>
</evidence>
<dbReference type="EMBL" id="CM047947">
    <property type="protein sequence ID" value="KAI9896916.1"/>
    <property type="molecule type" value="Genomic_DNA"/>
</dbReference>
<sequence>MPSPWPSSSGRAKPYRIPLDIVRRRVHFEARVRRYQPAATGLFPFPPPPPETAPSTETAAATITNSTSNPPPSSPSPSPSPSSPSPPSPSSLLEEPPAITAVRKRHAAKLSQIKALTDQKNELHSELRAARCRASLTELDLSRLAQERERAARRAMASRLRALQAMVPSPWLQMMQEQREQGQQQQSDGSAPGYVGTHVLFEMQRQRRIQLLHSVDPYERDRRYEAACDRVLACRTSRDEKKAVVARLEAREKTLLEALAVAEREGRNMARLLDIFDNNGDGDSETDRNDDDESVPRARWEGYDTYKSPKTPTSESNKETTKKDDARSAAEHDDEECEQQSTTDGCNNNNSSSSRGGQQESPRGPRDHTDRGLVRDPWQPGWPMTQDPGPVYPSHFRAWLPAHWDVRDGPEAGTQSAWPPCSHQRRWGRVRSDEACAHCNSSVCETAYVCRECFILLCYRCLENAGFQQSMFDQ</sequence>
<proteinExistence type="predicted"/>
<gene>
    <name evidence="1" type="ORF">N3K66_007938</name>
</gene>